<keyword evidence="5" id="KW-0175">Coiled coil</keyword>
<dbReference type="PROSITE" id="PS00411">
    <property type="entry name" value="KINESIN_MOTOR_1"/>
    <property type="match status" value="1"/>
</dbReference>
<feature type="compositionally biased region" description="Low complexity" evidence="6">
    <location>
        <begin position="9"/>
        <end position="28"/>
    </location>
</feature>
<dbReference type="InterPro" id="IPR001752">
    <property type="entry name" value="Kinesin_motor_dom"/>
</dbReference>
<keyword evidence="1 3" id="KW-0547">Nucleotide-binding</keyword>
<dbReference type="PANTHER" id="PTHR47117">
    <property type="entry name" value="STAR-RELATED LIPID TRANSFER PROTEIN 9"/>
    <property type="match status" value="1"/>
</dbReference>
<dbReference type="AlphaFoldDB" id="A0A9P8PYV2"/>
<evidence type="ECO:0000259" key="7">
    <source>
        <dbReference type="PROSITE" id="PS50067"/>
    </source>
</evidence>
<evidence type="ECO:0000256" key="6">
    <source>
        <dbReference type="SAM" id="MobiDB-lite"/>
    </source>
</evidence>
<comment type="caution">
    <text evidence="8">The sequence shown here is derived from an EMBL/GenBank/DDBJ whole genome shotgun (WGS) entry which is preliminary data.</text>
</comment>
<gene>
    <name evidence="8" type="ORF">WICPIJ_008407</name>
</gene>
<reference evidence="8" key="2">
    <citation type="submission" date="2021-01" db="EMBL/GenBank/DDBJ databases">
        <authorList>
            <person name="Schikora-Tamarit M.A."/>
        </authorList>
    </citation>
    <scope>NUCLEOTIDE SEQUENCE</scope>
    <source>
        <strain evidence="8">CBS2887</strain>
    </source>
</reference>
<keyword evidence="4" id="KW-0493">Microtubule</keyword>
<organism evidence="8 9">
    <name type="scientific">Wickerhamomyces pijperi</name>
    <name type="common">Yeast</name>
    <name type="synonym">Pichia pijperi</name>
    <dbReference type="NCBI Taxonomy" id="599730"/>
    <lineage>
        <taxon>Eukaryota</taxon>
        <taxon>Fungi</taxon>
        <taxon>Dikarya</taxon>
        <taxon>Ascomycota</taxon>
        <taxon>Saccharomycotina</taxon>
        <taxon>Saccharomycetes</taxon>
        <taxon>Phaffomycetales</taxon>
        <taxon>Wickerhamomycetaceae</taxon>
        <taxon>Wickerhamomyces</taxon>
    </lineage>
</organism>
<dbReference type="GO" id="GO:0008017">
    <property type="term" value="F:microtubule binding"/>
    <property type="evidence" value="ECO:0007669"/>
    <property type="project" value="InterPro"/>
</dbReference>
<evidence type="ECO:0000256" key="1">
    <source>
        <dbReference type="ARBA" id="ARBA00022741"/>
    </source>
</evidence>
<name>A0A9P8PYV2_WICPI</name>
<dbReference type="Pfam" id="PF00225">
    <property type="entry name" value="Kinesin"/>
    <property type="match status" value="1"/>
</dbReference>
<dbReference type="GO" id="GO:0007018">
    <property type="term" value="P:microtubule-based movement"/>
    <property type="evidence" value="ECO:0007669"/>
    <property type="project" value="InterPro"/>
</dbReference>
<evidence type="ECO:0000313" key="8">
    <source>
        <dbReference type="EMBL" id="KAH3680070.1"/>
    </source>
</evidence>
<keyword evidence="2 3" id="KW-0067">ATP-binding</keyword>
<dbReference type="Proteomes" id="UP000774326">
    <property type="component" value="Unassembled WGS sequence"/>
</dbReference>
<keyword evidence="3 4" id="KW-0505">Motor protein</keyword>
<dbReference type="GO" id="GO:0005874">
    <property type="term" value="C:microtubule"/>
    <property type="evidence" value="ECO:0007669"/>
    <property type="project" value="UniProtKB-KW"/>
</dbReference>
<feature type="domain" description="Kinesin motor" evidence="7">
    <location>
        <begin position="48"/>
        <end position="412"/>
    </location>
</feature>
<accession>A0A9P8PYV2</accession>
<evidence type="ECO:0000256" key="4">
    <source>
        <dbReference type="RuleBase" id="RU000394"/>
    </source>
</evidence>
<dbReference type="SMART" id="SM00129">
    <property type="entry name" value="KISc"/>
    <property type="match status" value="1"/>
</dbReference>
<dbReference type="OrthoDB" id="3176171at2759"/>
<dbReference type="PRINTS" id="PR00380">
    <property type="entry name" value="KINESINHEAVY"/>
</dbReference>
<dbReference type="InterPro" id="IPR036961">
    <property type="entry name" value="Kinesin_motor_dom_sf"/>
</dbReference>
<dbReference type="GO" id="GO:0003777">
    <property type="term" value="F:microtubule motor activity"/>
    <property type="evidence" value="ECO:0007669"/>
    <property type="project" value="InterPro"/>
</dbReference>
<feature type="compositionally biased region" description="Polar residues" evidence="6">
    <location>
        <begin position="29"/>
        <end position="45"/>
    </location>
</feature>
<comment type="similarity">
    <text evidence="3 4">Belongs to the TRAFAC class myosin-kinesin ATPase superfamily. Kinesin family.</text>
</comment>
<feature type="region of interest" description="Disordered" evidence="6">
    <location>
        <begin position="1"/>
        <end position="45"/>
    </location>
</feature>
<sequence>MSKRSTGRASSPSIYPSASTPPASSSRSGKQSLATQKSSKATDTTSSNIKVIVRVRPRILPREANSPILIQMGSDGRTTTLLPKNMANSSPSDSKSFQFDHCLWSVRSTDDNYKSQRDTFELVGKDIIQHTLAGFNTCILAYGQTGSGKSYTMMGSNEDEDQQGIIPQSCKELWDQVQQLQNIRKRFHLKVSYFEIYNEQVHDLLASNSESRVKLKVRENPQTGPYVEGLTEFQITKLEDFNKYLKMGDVNRTVAQTKMNDNSSRSHAVFSINLKIREFGINLDGVESSSDSFSETEDYIKETNSSLRLVDLAGSERVTSTGATGVRMKEGTNINKSLTTLGRVILSLSDRGDGPNNNSVASKPPYRDSVLTWLLKENLGGNSKTVMVACISPCDYEETLSTLRYATLTQKVRLVARANIDEIQHHNNIENDRKQKQKMEDELIKMKLQIEEMTSNSISETQKNEEIIRQVTNLSKFFEDRLSIQTEKYQIVKEELIKERSHRKKLQDSLNGIVKTLEMIDSKDPDYEEDLWKQSNLLNQRSYNFQIEIMKDLEKFCP</sequence>
<evidence type="ECO:0000313" key="9">
    <source>
        <dbReference type="Proteomes" id="UP000774326"/>
    </source>
</evidence>
<dbReference type="InterPro" id="IPR027417">
    <property type="entry name" value="P-loop_NTPase"/>
</dbReference>
<dbReference type="GO" id="GO:0005524">
    <property type="term" value="F:ATP binding"/>
    <property type="evidence" value="ECO:0007669"/>
    <property type="project" value="UniProtKB-UniRule"/>
</dbReference>
<evidence type="ECO:0000256" key="2">
    <source>
        <dbReference type="ARBA" id="ARBA00022840"/>
    </source>
</evidence>
<keyword evidence="9" id="KW-1185">Reference proteome</keyword>
<feature type="coiled-coil region" evidence="5">
    <location>
        <begin position="429"/>
        <end position="456"/>
    </location>
</feature>
<feature type="binding site" evidence="3">
    <location>
        <begin position="143"/>
        <end position="150"/>
    </location>
    <ligand>
        <name>ATP</name>
        <dbReference type="ChEBI" id="CHEBI:30616"/>
    </ligand>
</feature>
<dbReference type="SUPFAM" id="SSF52540">
    <property type="entry name" value="P-loop containing nucleoside triphosphate hydrolases"/>
    <property type="match status" value="1"/>
</dbReference>
<proteinExistence type="inferred from homology"/>
<evidence type="ECO:0000256" key="3">
    <source>
        <dbReference type="PROSITE-ProRule" id="PRU00283"/>
    </source>
</evidence>
<dbReference type="Gene3D" id="3.40.850.10">
    <property type="entry name" value="Kinesin motor domain"/>
    <property type="match status" value="1"/>
</dbReference>
<evidence type="ECO:0000256" key="5">
    <source>
        <dbReference type="SAM" id="Coils"/>
    </source>
</evidence>
<dbReference type="PROSITE" id="PS50067">
    <property type="entry name" value="KINESIN_MOTOR_2"/>
    <property type="match status" value="1"/>
</dbReference>
<dbReference type="InterPro" id="IPR019821">
    <property type="entry name" value="Kinesin_motor_CS"/>
</dbReference>
<protein>
    <recommendedName>
        <fullName evidence="4">Kinesin-like protein</fullName>
    </recommendedName>
</protein>
<reference evidence="8" key="1">
    <citation type="journal article" date="2021" name="Open Biol.">
        <title>Shared evolutionary footprints suggest mitochondrial oxidative damage underlies multiple complex I losses in fungi.</title>
        <authorList>
            <person name="Schikora-Tamarit M.A."/>
            <person name="Marcet-Houben M."/>
            <person name="Nosek J."/>
            <person name="Gabaldon T."/>
        </authorList>
    </citation>
    <scope>NUCLEOTIDE SEQUENCE</scope>
    <source>
        <strain evidence="8">CBS2887</strain>
    </source>
</reference>
<dbReference type="EMBL" id="JAEUBG010004786">
    <property type="protein sequence ID" value="KAH3680070.1"/>
    <property type="molecule type" value="Genomic_DNA"/>
</dbReference>